<dbReference type="GO" id="GO:0016787">
    <property type="term" value="F:hydrolase activity"/>
    <property type="evidence" value="ECO:0007669"/>
    <property type="project" value="UniProtKB-KW"/>
</dbReference>
<dbReference type="InParanoid" id="A0A1E5RDM0"/>
<keyword evidence="5" id="KW-0378">Hydrolase</keyword>
<evidence type="ECO:0000259" key="12">
    <source>
        <dbReference type="PROSITE" id="PS50089"/>
    </source>
</evidence>
<protein>
    <submittedName>
        <fullName evidence="15">ATP-dependent helicase ULS1</fullName>
    </submittedName>
</protein>
<dbReference type="InterPro" id="IPR013083">
    <property type="entry name" value="Znf_RING/FYVE/PHD"/>
</dbReference>
<dbReference type="Proteomes" id="UP000095728">
    <property type="component" value="Unassembled WGS sequence"/>
</dbReference>
<dbReference type="PROSITE" id="PS00518">
    <property type="entry name" value="ZF_RING_1"/>
    <property type="match status" value="1"/>
</dbReference>
<evidence type="ECO:0000256" key="9">
    <source>
        <dbReference type="PROSITE-ProRule" id="PRU00175"/>
    </source>
</evidence>
<dbReference type="Gene3D" id="3.30.40.10">
    <property type="entry name" value="Zinc/RING finger domain, C3HC4 (zinc finger)"/>
    <property type="match status" value="1"/>
</dbReference>
<dbReference type="InterPro" id="IPR050628">
    <property type="entry name" value="SNF2_RAD54_helicase_TF"/>
</dbReference>
<dbReference type="SMART" id="SM00487">
    <property type="entry name" value="DEXDc"/>
    <property type="match status" value="1"/>
</dbReference>
<keyword evidence="16" id="KW-1185">Reference proteome</keyword>
<dbReference type="PROSITE" id="PS50089">
    <property type="entry name" value="ZF_RING_2"/>
    <property type="match status" value="1"/>
</dbReference>
<organism evidence="15 16">
    <name type="scientific">Hanseniaspora osmophila</name>
    <dbReference type="NCBI Taxonomy" id="56408"/>
    <lineage>
        <taxon>Eukaryota</taxon>
        <taxon>Fungi</taxon>
        <taxon>Dikarya</taxon>
        <taxon>Ascomycota</taxon>
        <taxon>Saccharomycotina</taxon>
        <taxon>Saccharomycetes</taxon>
        <taxon>Saccharomycodales</taxon>
        <taxon>Saccharomycodaceae</taxon>
        <taxon>Hanseniaspora</taxon>
    </lineage>
</organism>
<keyword evidence="2" id="KW-0479">Metal-binding</keyword>
<dbReference type="PROSITE" id="PS51194">
    <property type="entry name" value="HELICASE_CTER"/>
    <property type="match status" value="1"/>
</dbReference>
<feature type="domain" description="Helicase C-terminal" evidence="14">
    <location>
        <begin position="1057"/>
        <end position="1218"/>
    </location>
</feature>
<dbReference type="OrthoDB" id="423559at2759"/>
<keyword evidence="6 15" id="KW-0347">Helicase</keyword>
<keyword evidence="10" id="KW-0175">Coiled coil</keyword>
<dbReference type="InterPro" id="IPR014001">
    <property type="entry name" value="Helicase_ATP-bd"/>
</dbReference>
<name>A0A1E5RDM0_9ASCO</name>
<keyword evidence="8" id="KW-0067">ATP-binding</keyword>
<dbReference type="GO" id="GO:0005634">
    <property type="term" value="C:nucleus"/>
    <property type="evidence" value="ECO:0007669"/>
    <property type="project" value="TreeGrafter"/>
</dbReference>
<dbReference type="FunCoup" id="A0A1E5RDM0">
    <property type="interactions" value="65"/>
</dbReference>
<evidence type="ECO:0000256" key="5">
    <source>
        <dbReference type="ARBA" id="ARBA00022801"/>
    </source>
</evidence>
<feature type="region of interest" description="Disordered" evidence="11">
    <location>
        <begin position="1"/>
        <end position="42"/>
    </location>
</feature>
<dbReference type="CDD" id="cd18008">
    <property type="entry name" value="DEXDc_SHPRH-like"/>
    <property type="match status" value="1"/>
</dbReference>
<dbReference type="CDD" id="cd18793">
    <property type="entry name" value="SF2_C_SNF"/>
    <property type="match status" value="1"/>
</dbReference>
<dbReference type="Pfam" id="PF00271">
    <property type="entry name" value="Helicase_C"/>
    <property type="match status" value="1"/>
</dbReference>
<evidence type="ECO:0000256" key="4">
    <source>
        <dbReference type="ARBA" id="ARBA00022771"/>
    </source>
</evidence>
<dbReference type="Pfam" id="PF00176">
    <property type="entry name" value="SNF2-rel_dom"/>
    <property type="match status" value="1"/>
</dbReference>
<evidence type="ECO:0000256" key="8">
    <source>
        <dbReference type="ARBA" id="ARBA00022840"/>
    </source>
</evidence>
<evidence type="ECO:0000256" key="10">
    <source>
        <dbReference type="SAM" id="Coils"/>
    </source>
</evidence>
<evidence type="ECO:0000256" key="2">
    <source>
        <dbReference type="ARBA" id="ARBA00022723"/>
    </source>
</evidence>
<feature type="region of interest" description="Disordered" evidence="11">
    <location>
        <begin position="154"/>
        <end position="178"/>
    </location>
</feature>
<keyword evidence="4 9" id="KW-0863">Zinc-finger</keyword>
<dbReference type="AlphaFoldDB" id="A0A1E5RDM0"/>
<evidence type="ECO:0000256" key="7">
    <source>
        <dbReference type="ARBA" id="ARBA00022833"/>
    </source>
</evidence>
<dbReference type="InterPro" id="IPR017907">
    <property type="entry name" value="Znf_RING_CS"/>
</dbReference>
<dbReference type="Gene3D" id="3.40.50.300">
    <property type="entry name" value="P-loop containing nucleotide triphosphate hydrolases"/>
    <property type="match status" value="1"/>
</dbReference>
<evidence type="ECO:0000256" key="11">
    <source>
        <dbReference type="SAM" id="MobiDB-lite"/>
    </source>
</evidence>
<dbReference type="PANTHER" id="PTHR45626">
    <property type="entry name" value="TRANSCRIPTION TERMINATION FACTOR 2-RELATED"/>
    <property type="match status" value="1"/>
</dbReference>
<reference evidence="16" key="1">
    <citation type="journal article" date="2016" name="Genome Announc.">
        <title>Genome sequences of three species of Hanseniaspora isolated from spontaneous wine fermentations.</title>
        <authorList>
            <person name="Sternes P.R."/>
            <person name="Lee D."/>
            <person name="Kutyna D.R."/>
            <person name="Borneman A.R."/>
        </authorList>
    </citation>
    <scope>NUCLEOTIDE SEQUENCE [LARGE SCALE GENOMIC DNA]</scope>
    <source>
        <strain evidence="16">AWRI3579</strain>
    </source>
</reference>
<proteinExistence type="inferred from homology"/>
<comment type="caution">
    <text evidence="15">The sequence shown here is derived from an EMBL/GenBank/DDBJ whole genome shotgun (WGS) entry which is preliminary data.</text>
</comment>
<dbReference type="Gene3D" id="3.40.50.10810">
    <property type="entry name" value="Tandem AAA-ATPase domain"/>
    <property type="match status" value="2"/>
</dbReference>
<dbReference type="InterPro" id="IPR038718">
    <property type="entry name" value="SNF2-like_sf"/>
</dbReference>
<dbReference type="GO" id="GO:0005524">
    <property type="term" value="F:ATP binding"/>
    <property type="evidence" value="ECO:0007669"/>
    <property type="project" value="UniProtKB-KW"/>
</dbReference>
<evidence type="ECO:0000259" key="14">
    <source>
        <dbReference type="PROSITE" id="PS51194"/>
    </source>
</evidence>
<gene>
    <name evidence="15" type="ORF">AWRI3579_g1792</name>
</gene>
<evidence type="ECO:0000313" key="15">
    <source>
        <dbReference type="EMBL" id="OEJ84976.1"/>
    </source>
</evidence>
<evidence type="ECO:0000256" key="1">
    <source>
        <dbReference type="ARBA" id="ARBA00007025"/>
    </source>
</evidence>
<evidence type="ECO:0000313" key="16">
    <source>
        <dbReference type="Proteomes" id="UP000095728"/>
    </source>
</evidence>
<evidence type="ECO:0000256" key="3">
    <source>
        <dbReference type="ARBA" id="ARBA00022741"/>
    </source>
</evidence>
<dbReference type="EMBL" id="LPNM01000007">
    <property type="protein sequence ID" value="OEJ84976.1"/>
    <property type="molecule type" value="Genomic_DNA"/>
</dbReference>
<evidence type="ECO:0000259" key="13">
    <source>
        <dbReference type="PROSITE" id="PS51192"/>
    </source>
</evidence>
<evidence type="ECO:0000256" key="6">
    <source>
        <dbReference type="ARBA" id="ARBA00022806"/>
    </source>
</evidence>
<dbReference type="InterPro" id="IPR000330">
    <property type="entry name" value="SNF2_N"/>
</dbReference>
<feature type="coiled-coil region" evidence="10">
    <location>
        <begin position="381"/>
        <end position="408"/>
    </location>
</feature>
<dbReference type="InterPro" id="IPR049730">
    <property type="entry name" value="SNF2/RAD54-like_C"/>
</dbReference>
<dbReference type="PROSITE" id="PS51192">
    <property type="entry name" value="HELICASE_ATP_BIND_1"/>
    <property type="match status" value="1"/>
</dbReference>
<dbReference type="GO" id="GO:0008270">
    <property type="term" value="F:zinc ion binding"/>
    <property type="evidence" value="ECO:0007669"/>
    <property type="project" value="UniProtKB-KW"/>
</dbReference>
<dbReference type="GO" id="GO:0008094">
    <property type="term" value="F:ATP-dependent activity, acting on DNA"/>
    <property type="evidence" value="ECO:0007669"/>
    <property type="project" value="TreeGrafter"/>
</dbReference>
<dbReference type="GO" id="GO:0005737">
    <property type="term" value="C:cytoplasm"/>
    <property type="evidence" value="ECO:0007669"/>
    <property type="project" value="TreeGrafter"/>
</dbReference>
<keyword evidence="3" id="KW-0547">Nucleotide-binding</keyword>
<dbReference type="SUPFAM" id="SSF52540">
    <property type="entry name" value="P-loop containing nucleoside triphosphate hydrolases"/>
    <property type="match status" value="2"/>
</dbReference>
<keyword evidence="7" id="KW-0862">Zinc</keyword>
<dbReference type="PANTHER" id="PTHR45626:SF16">
    <property type="entry name" value="ATP-DEPENDENT HELICASE ULS1"/>
    <property type="match status" value="1"/>
</dbReference>
<feature type="domain" description="Helicase ATP-binding" evidence="13">
    <location>
        <begin position="559"/>
        <end position="768"/>
    </location>
</feature>
<dbReference type="InterPro" id="IPR001650">
    <property type="entry name" value="Helicase_C-like"/>
</dbReference>
<feature type="domain" description="RING-type" evidence="12">
    <location>
        <begin position="943"/>
        <end position="977"/>
    </location>
</feature>
<dbReference type="InterPro" id="IPR001841">
    <property type="entry name" value="Znf_RING"/>
</dbReference>
<dbReference type="STRING" id="56408.A0A1E5RDM0"/>
<sequence>MNMITTPRDEDGDIYILDSPPPPPPQTSAHLGESESTKFVPSQPFQRTIMTPNKSFPSSEFFRNTQTTNTATHDNNPHFNNHMDKVLTKNRANSEKTQKTPVIDFTKDDPDLLGTSTGSFTHMNSPVNELQPRVYDVDNESFVDAPISANANLSSLSSTSPSLSASASSSSSFVPLSTTTKQEHDEALALQQNLSRINQKFKKYDDLRAVNTTKSKVLQIKISKKMAKIKEYQREMDSIPPSNDSTRNQEIRAHFDAKIKFEEEKLKTNQQKLETTNKNLGLIQNGLNTLINQKTDFKLKLDKLKSGLNHTPSEMAALKNNTNNLNNLSVNADQQKRAAQEQLLQHHLKLNNLPSDQYSDAIKQQEQQKMPNSYSPYASYIASTAEKLKKLVENKNKLNQMLLQLTRMFQNKMIPTGLYNSRRENIVKNINLLNKEEASNKRLFRQLQAFESGYERMNSTNNANQPVLHNRNIPNYMRQYNSEKKEEDEAQMQEYTESLGINPTAFGGVYSAEERESIRSFLEEFKTRETEIEGETMTPEELTVNLMKHQRLGLHWLLKMEDSVKKGGLLADEMGLGKTLQMVSLVLCNRSEDKDCKTTVVVAPVSLLDTWQGEFETKVKDSANISTLMFHDKTKVKSFRELSKYDVVFVSYHTLRSELTKTWPRRVAANGVYVDRNGEDRVVPNNGMDLETLLSLKEPGEYYSPFFTMDSKFFRIILDEGQQIKNKSSKVSKTCCTLLAKYRWILTGTPIQNNMSDLYSLVRFLRIPPYNKEAYFQKEISNPLSLKKDNNSSSSNSRVAAMNKVQVLLAGIMLRRTKNTQIDGKPLLELPPKTVSEEQCSLVDAELEFYQDLETKNKKIAEKLLKRHAKGNYSSILTLLLRLRQACLHSELVLIGEAKAEQARVASGRDFDKDWVRLFELCQDIPQSVVSRTNNFVETDMICERCTNPMELSLASVFPSCGHMICFECLKAYKEDCSERELTRYNNAGQLVFPCHICQTEQVEDSVMSFKFYDQVVNQNYSLRELRDEFDVEQHAAKEKLKEGYEIDFENLEPSPKVQQCLDLIQKIADNDPTEKVLIFSQFTTFFDILQHFVGKNLGMQSLRYDGTMNVRAKTAVLKEFQRDPNTNILLISMGAGNAGLTLTSANHVILADPFWNPFVEEQAMGRAHRISQTKEVHVHRLLVRSSVEDRIVELQNKKQELVGAALDNKKITEISRLGSRELGFLFGLNQLS</sequence>
<dbReference type="SMART" id="SM00490">
    <property type="entry name" value="HELICc"/>
    <property type="match status" value="1"/>
</dbReference>
<dbReference type="GO" id="GO:0004386">
    <property type="term" value="F:helicase activity"/>
    <property type="evidence" value="ECO:0007669"/>
    <property type="project" value="UniProtKB-KW"/>
</dbReference>
<dbReference type="GO" id="GO:0000724">
    <property type="term" value="P:double-strand break repair via homologous recombination"/>
    <property type="evidence" value="ECO:0007669"/>
    <property type="project" value="TreeGrafter"/>
</dbReference>
<comment type="similarity">
    <text evidence="1">Belongs to the SNF2/RAD54 helicase family.</text>
</comment>
<accession>A0A1E5RDM0</accession>
<dbReference type="InterPro" id="IPR027417">
    <property type="entry name" value="P-loop_NTPase"/>
</dbReference>